<comment type="caution">
    <text evidence="1">The sequence shown here is derived from an EMBL/GenBank/DDBJ whole genome shotgun (WGS) entry which is preliminary data.</text>
</comment>
<evidence type="ECO:0008006" key="3">
    <source>
        <dbReference type="Google" id="ProtNLM"/>
    </source>
</evidence>
<keyword evidence="2" id="KW-1185">Reference proteome</keyword>
<dbReference type="Proteomes" id="UP000660265">
    <property type="component" value="Unassembled WGS sequence"/>
</dbReference>
<protein>
    <recommendedName>
        <fullName evidence="3">Lipoprotein</fullName>
    </recommendedName>
</protein>
<accession>A0ABQ2EK29</accession>
<gene>
    <name evidence="1" type="ORF">GCM10011583_52630</name>
</gene>
<organism evidence="1 2">
    <name type="scientific">Streptomyces camponoticapitis</name>
    <dbReference type="NCBI Taxonomy" id="1616125"/>
    <lineage>
        <taxon>Bacteria</taxon>
        <taxon>Bacillati</taxon>
        <taxon>Actinomycetota</taxon>
        <taxon>Actinomycetes</taxon>
        <taxon>Kitasatosporales</taxon>
        <taxon>Streptomycetaceae</taxon>
        <taxon>Streptomyces</taxon>
    </lineage>
</organism>
<reference evidence="2" key="1">
    <citation type="journal article" date="2019" name="Int. J. Syst. Evol. Microbiol.">
        <title>The Global Catalogue of Microorganisms (GCM) 10K type strain sequencing project: providing services to taxonomists for standard genome sequencing and annotation.</title>
        <authorList>
            <consortium name="The Broad Institute Genomics Platform"/>
            <consortium name="The Broad Institute Genome Sequencing Center for Infectious Disease"/>
            <person name="Wu L."/>
            <person name="Ma J."/>
        </authorList>
    </citation>
    <scope>NUCLEOTIDE SEQUENCE [LARGE SCALE GENOMIC DNA]</scope>
    <source>
        <strain evidence="2">CGMCC 4.7275</strain>
    </source>
</reference>
<dbReference type="EMBL" id="BMMV01000019">
    <property type="protein sequence ID" value="GGK14100.1"/>
    <property type="molecule type" value="Genomic_DNA"/>
</dbReference>
<proteinExistence type="predicted"/>
<sequence>MSGCADGGFVPEVGTYAVDSRDGRVGQVMGLEHDCVQLRPPGGGVEWDCPPGWIHPAPPNETLRAKVTEMNRARRLP</sequence>
<dbReference type="RefSeq" id="WP_229701124.1">
    <property type="nucleotide sequence ID" value="NZ_BMMV01000019.1"/>
</dbReference>
<name>A0ABQ2EK29_9ACTN</name>
<evidence type="ECO:0000313" key="1">
    <source>
        <dbReference type="EMBL" id="GGK14100.1"/>
    </source>
</evidence>
<evidence type="ECO:0000313" key="2">
    <source>
        <dbReference type="Proteomes" id="UP000660265"/>
    </source>
</evidence>